<dbReference type="GO" id="GO:0012505">
    <property type="term" value="C:endomembrane system"/>
    <property type="evidence" value="ECO:0007669"/>
    <property type="project" value="UniProtKB-SubCell"/>
</dbReference>
<dbReference type="FunFam" id="1.20.1250.20:FF:000023">
    <property type="entry name" value="Solute carrier family 22 member 6"/>
    <property type="match status" value="1"/>
</dbReference>
<dbReference type="InterPro" id="IPR036259">
    <property type="entry name" value="MFS_trans_sf"/>
</dbReference>
<dbReference type="InterPro" id="IPR011701">
    <property type="entry name" value="MFS"/>
</dbReference>
<feature type="transmembrane region" description="Helical" evidence="5">
    <location>
        <begin position="260"/>
        <end position="280"/>
    </location>
</feature>
<feature type="transmembrane region" description="Helical" evidence="5">
    <location>
        <begin position="234"/>
        <end position="254"/>
    </location>
</feature>
<dbReference type="Gene3D" id="1.20.1250.20">
    <property type="entry name" value="MFS general substrate transporter like domains"/>
    <property type="match status" value="1"/>
</dbReference>
<evidence type="ECO:0000313" key="7">
    <source>
        <dbReference type="Proteomes" id="UP001652624"/>
    </source>
</evidence>
<evidence type="ECO:0000256" key="1">
    <source>
        <dbReference type="ARBA" id="ARBA00004127"/>
    </source>
</evidence>
<feature type="transmembrane region" description="Helical" evidence="5">
    <location>
        <begin position="407"/>
        <end position="426"/>
    </location>
</feature>
<evidence type="ECO:0000313" key="8">
    <source>
        <dbReference type="RefSeq" id="XP_007526430.2"/>
    </source>
</evidence>
<keyword evidence="2 5" id="KW-0812">Transmembrane</keyword>
<accession>A0A1S2ZY67</accession>
<feature type="domain" description="Major facilitator superfamily (MFS) profile" evidence="6">
    <location>
        <begin position="104"/>
        <end position="520"/>
    </location>
</feature>
<feature type="transmembrane region" description="Helical" evidence="5">
    <location>
        <begin position="12"/>
        <end position="30"/>
    </location>
</feature>
<gene>
    <name evidence="8" type="primary">LOC103116472</name>
</gene>
<dbReference type="PANTHER" id="PTHR24064">
    <property type="entry name" value="SOLUTE CARRIER FAMILY 22 MEMBER"/>
    <property type="match status" value="1"/>
</dbReference>
<dbReference type="Pfam" id="PF07690">
    <property type="entry name" value="MFS_1"/>
    <property type="match status" value="1"/>
</dbReference>
<feature type="transmembrane region" description="Helical" evidence="5">
    <location>
        <begin position="350"/>
        <end position="367"/>
    </location>
</feature>
<evidence type="ECO:0000259" key="6">
    <source>
        <dbReference type="PROSITE" id="PS50850"/>
    </source>
</evidence>
<dbReference type="OrthoDB" id="2544694at2759"/>
<comment type="subcellular location">
    <subcellularLocation>
        <location evidence="1">Endomembrane system</location>
        <topology evidence="1">Multi-pass membrane protein</topology>
    </subcellularLocation>
</comment>
<feature type="transmembrane region" description="Helical" evidence="5">
    <location>
        <begin position="466"/>
        <end position="489"/>
    </location>
</feature>
<feature type="transmembrane region" description="Helical" evidence="5">
    <location>
        <begin position="379"/>
        <end position="400"/>
    </location>
</feature>
<dbReference type="SUPFAM" id="SSF103473">
    <property type="entry name" value="MFS general substrate transporter"/>
    <property type="match status" value="1"/>
</dbReference>
<dbReference type="CDD" id="cd17374">
    <property type="entry name" value="MFS_OAT"/>
    <property type="match status" value="1"/>
</dbReference>
<reference evidence="8" key="1">
    <citation type="submission" date="2025-08" db="UniProtKB">
        <authorList>
            <consortium name="RefSeq"/>
        </authorList>
    </citation>
    <scope>IDENTIFICATION</scope>
</reference>
<protein>
    <submittedName>
        <fullName evidence="8">Organic anion transporter 7-like isoform X1</fullName>
    </submittedName>
</protein>
<dbReference type="PROSITE" id="PS50850">
    <property type="entry name" value="MFS"/>
    <property type="match status" value="1"/>
</dbReference>
<organism evidence="7 8">
    <name type="scientific">Erinaceus europaeus</name>
    <name type="common">Western European hedgehog</name>
    <dbReference type="NCBI Taxonomy" id="9365"/>
    <lineage>
        <taxon>Eukaryota</taxon>
        <taxon>Metazoa</taxon>
        <taxon>Chordata</taxon>
        <taxon>Craniata</taxon>
        <taxon>Vertebrata</taxon>
        <taxon>Euteleostomi</taxon>
        <taxon>Mammalia</taxon>
        <taxon>Eutheria</taxon>
        <taxon>Laurasiatheria</taxon>
        <taxon>Eulipotyphla</taxon>
        <taxon>Erinaceidae</taxon>
        <taxon>Erinaceinae</taxon>
        <taxon>Erinaceus</taxon>
    </lineage>
</organism>
<dbReference type="GO" id="GO:0022857">
    <property type="term" value="F:transmembrane transporter activity"/>
    <property type="evidence" value="ECO:0007669"/>
    <property type="project" value="InterPro"/>
</dbReference>
<keyword evidence="4 5" id="KW-0472">Membrane</keyword>
<feature type="transmembrane region" description="Helical" evidence="5">
    <location>
        <begin position="495"/>
        <end position="515"/>
    </location>
</feature>
<evidence type="ECO:0000256" key="5">
    <source>
        <dbReference type="SAM" id="Phobius"/>
    </source>
</evidence>
<evidence type="ECO:0000256" key="2">
    <source>
        <dbReference type="ARBA" id="ARBA00022692"/>
    </source>
</evidence>
<keyword evidence="3 5" id="KW-1133">Transmembrane helix</keyword>
<evidence type="ECO:0000256" key="3">
    <source>
        <dbReference type="ARBA" id="ARBA00022989"/>
    </source>
</evidence>
<evidence type="ECO:0000256" key="4">
    <source>
        <dbReference type="ARBA" id="ARBA00023136"/>
    </source>
</evidence>
<dbReference type="Proteomes" id="UP001652624">
    <property type="component" value="Chromosome 17"/>
</dbReference>
<proteinExistence type="predicted"/>
<dbReference type="RefSeq" id="XP_007526430.2">
    <property type="nucleotide sequence ID" value="XM_007526368.3"/>
</dbReference>
<dbReference type="InParanoid" id="A0A1S2ZY67"/>
<dbReference type="InterPro" id="IPR020846">
    <property type="entry name" value="MFS_dom"/>
</dbReference>
<feature type="transmembrane region" description="Helical" evidence="5">
    <location>
        <begin position="175"/>
        <end position="196"/>
    </location>
</feature>
<keyword evidence="7" id="KW-1185">Reference proteome</keyword>
<name>A0A1S2ZY67_ERIEU</name>
<dbReference type="AlphaFoldDB" id="A0A1S2ZY67"/>
<sequence>MAFLTLLDKAGGLGKFQILQMILLCISIFISSPYTMLENFTAAVPDHRCWVHLLDNDTNSANDIGTLSQEDLLRVSIPLDSSLRPEKCLRFVHPQWQLLHQNGTFPNVTELDTEPCMDGWVYDHSTFSSTIVTQWDLVCESQSLIPVTKFSFMAGMVVGSIICGHLSDRFGRRMVFRWCTFLLSITSSCVTFVPNFPMYCSLRFLSGISYIPIAANSILLIVEWAVPRFQALGITMAFFATCIGQASLGGLAFGFRDWHILQLVVSVPFFVLFLCTRWVAESAQWLIISNRPEEALKELRKAAHCNGKKDVENTLTLEALRCAMQDELKAAQRKPVVLDLCRTPNLRKRICLLAFLRFVIAISRAGLILNPQYLGSNVFLIQALFGIIAFPGNFVALLTLNHLGRRISHMLFSFLLGISILATIFVPEEIQTVQSALATLGVGCASALTTSLTTHSSELIPTSIRGTAIGISGVFHSIGGALAPLLMILEVYSPPLPWFIYGFIPILGGLSVLLLPETRNQPLPSTIQVVENERKSPNKSKEENICSEVTQF</sequence>
<feature type="transmembrane region" description="Helical" evidence="5">
    <location>
        <begin position="432"/>
        <end position="454"/>
    </location>
</feature>
<dbReference type="eggNOG" id="KOG0255">
    <property type="taxonomic scope" value="Eukaryota"/>
</dbReference>
<dbReference type="GeneID" id="103116472"/>
<feature type="transmembrane region" description="Helical" evidence="5">
    <location>
        <begin position="202"/>
        <end position="222"/>
    </location>
</feature>